<comment type="caution">
    <text evidence="1">The sequence shown here is derived from an EMBL/GenBank/DDBJ whole genome shotgun (WGS) entry which is preliminary data.</text>
</comment>
<keyword evidence="2" id="KW-1185">Reference proteome</keyword>
<evidence type="ECO:0000313" key="2">
    <source>
        <dbReference type="Proteomes" id="UP000823941"/>
    </source>
</evidence>
<accession>A0ABQ7Q4X8</accession>
<proteinExistence type="predicted"/>
<dbReference type="Proteomes" id="UP000823941">
    <property type="component" value="Chromosome 21"/>
</dbReference>
<name>A0ABQ7Q4X8_PLUXY</name>
<organism evidence="1 2">
    <name type="scientific">Plutella xylostella</name>
    <name type="common">Diamondback moth</name>
    <name type="synonym">Plutella maculipennis</name>
    <dbReference type="NCBI Taxonomy" id="51655"/>
    <lineage>
        <taxon>Eukaryota</taxon>
        <taxon>Metazoa</taxon>
        <taxon>Ecdysozoa</taxon>
        <taxon>Arthropoda</taxon>
        <taxon>Hexapoda</taxon>
        <taxon>Insecta</taxon>
        <taxon>Pterygota</taxon>
        <taxon>Neoptera</taxon>
        <taxon>Endopterygota</taxon>
        <taxon>Lepidoptera</taxon>
        <taxon>Glossata</taxon>
        <taxon>Ditrysia</taxon>
        <taxon>Yponomeutoidea</taxon>
        <taxon>Plutellidae</taxon>
        <taxon>Plutella</taxon>
    </lineage>
</organism>
<evidence type="ECO:0000313" key="1">
    <source>
        <dbReference type="EMBL" id="KAG7300241.1"/>
    </source>
</evidence>
<gene>
    <name evidence="1" type="ORF">JYU34_015806</name>
</gene>
<protein>
    <submittedName>
        <fullName evidence="1">Uncharacterized protein</fullName>
    </submittedName>
</protein>
<sequence length="138" mass="14508">MSEDFRTEMQLHFPEPLTLSTSLSHAFSSSVPAALPTVTLVGRCLCVVICLLLSRERVETSRPYPPCPYVSMSDEVNNRCAAHAKIACALFKLVGHCETAALRCASGALAASSVLGLTSGGHVAVCAASLWGGITTEL</sequence>
<dbReference type="EMBL" id="JAHIBW010000021">
    <property type="protein sequence ID" value="KAG7300241.1"/>
    <property type="molecule type" value="Genomic_DNA"/>
</dbReference>
<reference evidence="1 2" key="1">
    <citation type="submission" date="2021-06" db="EMBL/GenBank/DDBJ databases">
        <title>A haploid diamondback moth (Plutella xylostella L.) genome assembly resolves 31 chromosomes and identifies a diamide resistance mutation.</title>
        <authorList>
            <person name="Ward C.M."/>
            <person name="Perry K.D."/>
            <person name="Baker G."/>
            <person name="Powis K."/>
            <person name="Heckel D.G."/>
            <person name="Baxter S.W."/>
        </authorList>
    </citation>
    <scope>NUCLEOTIDE SEQUENCE [LARGE SCALE GENOMIC DNA]</scope>
    <source>
        <strain evidence="1 2">LV</strain>
        <tissue evidence="1">Single pupa</tissue>
    </source>
</reference>